<name>A0A356LH34_9BURK</name>
<accession>A0A356LH34</accession>
<dbReference type="PROSITE" id="PS51257">
    <property type="entry name" value="PROKAR_LIPOPROTEIN"/>
    <property type="match status" value="1"/>
</dbReference>
<evidence type="ECO:0008006" key="4">
    <source>
        <dbReference type="Google" id="ProtNLM"/>
    </source>
</evidence>
<comment type="caution">
    <text evidence="2">The sequence shown here is derived from an EMBL/GenBank/DDBJ whole genome shotgun (WGS) entry which is preliminary data.</text>
</comment>
<reference evidence="2 3" key="1">
    <citation type="journal article" date="2018" name="Nat. Biotechnol.">
        <title>A standardized bacterial taxonomy based on genome phylogeny substantially revises the tree of life.</title>
        <authorList>
            <person name="Parks D.H."/>
            <person name="Chuvochina M."/>
            <person name="Waite D.W."/>
            <person name="Rinke C."/>
            <person name="Skarshewski A."/>
            <person name="Chaumeil P.A."/>
            <person name="Hugenholtz P."/>
        </authorList>
    </citation>
    <scope>NUCLEOTIDE SEQUENCE [LARGE SCALE GENOMIC DNA]</scope>
    <source>
        <strain evidence="2">UBA10707</strain>
    </source>
</reference>
<evidence type="ECO:0000313" key="3">
    <source>
        <dbReference type="Proteomes" id="UP000264036"/>
    </source>
</evidence>
<dbReference type="AlphaFoldDB" id="A0A356LH34"/>
<dbReference type="Proteomes" id="UP000264036">
    <property type="component" value="Unassembled WGS sequence"/>
</dbReference>
<sequence>MPINRLCRLSLMMCLAVFVSGCSGGGGIGSALGGECAWYRGSCSYEGPYDADEKDYAEEEAARLNRAQSSRLGGGWFW</sequence>
<protein>
    <recommendedName>
        <fullName evidence="4">Lipoprotein</fullName>
    </recommendedName>
</protein>
<gene>
    <name evidence="2" type="ORF">DD666_11750</name>
</gene>
<proteinExistence type="predicted"/>
<keyword evidence="1" id="KW-0732">Signal</keyword>
<dbReference type="EMBL" id="DOEK01000029">
    <property type="protein sequence ID" value="HBP30078.1"/>
    <property type="molecule type" value="Genomic_DNA"/>
</dbReference>
<evidence type="ECO:0000256" key="1">
    <source>
        <dbReference type="SAM" id="SignalP"/>
    </source>
</evidence>
<feature type="chain" id="PRO_5016576917" description="Lipoprotein" evidence="1">
    <location>
        <begin position="25"/>
        <end position="78"/>
    </location>
</feature>
<evidence type="ECO:0000313" key="2">
    <source>
        <dbReference type="EMBL" id="HBP30078.1"/>
    </source>
</evidence>
<feature type="signal peptide" evidence="1">
    <location>
        <begin position="1"/>
        <end position="24"/>
    </location>
</feature>
<organism evidence="2 3">
    <name type="scientific">Advenella kashmirensis</name>
    <dbReference type="NCBI Taxonomy" id="310575"/>
    <lineage>
        <taxon>Bacteria</taxon>
        <taxon>Pseudomonadati</taxon>
        <taxon>Pseudomonadota</taxon>
        <taxon>Betaproteobacteria</taxon>
        <taxon>Burkholderiales</taxon>
        <taxon>Alcaligenaceae</taxon>
    </lineage>
</organism>